<keyword evidence="7" id="KW-0406">Ion transport</keyword>
<protein>
    <submittedName>
        <fullName evidence="13">Uncharacterized protein LOC105107867 isoform X1</fullName>
    </submittedName>
</protein>
<keyword evidence="4 9" id="KW-0812">Transmembrane</keyword>
<dbReference type="GO" id="GO:0015369">
    <property type="term" value="F:calcium:proton antiporter activity"/>
    <property type="evidence" value="ECO:0007669"/>
    <property type="project" value="TreeGrafter"/>
</dbReference>
<sequence>MEMRLISKTVCFILLLLLTVRVNVKSRSLAHSSVELLVSDGINDVQENQSSILLLKGMDTSSEEKCEQLYGFLPCSSNIFGHLFLIAVYEYMLFHGEGYLASGGEKIFRILGPGVFGASAFQVLGALPESLILLASGLLYTREAAQEDVSTGVGLLAGTSILLLTVLWGTCVIVGSIQSSLPTISNTSSSRLFSWLTGACVLSFIQFGVTTDLETSYTARIMGLSVIPFLILQIPKIFNSSSGEYLTILISLVVSVVSLLIYFFYQIFEPWIQKRRLQYVKYDEALLRILQLVQERALGRILTVEGAPNINAIQRLFDEIDEDGDDSISPSEVRELLLDIKSTGMNINKDNASEELIKVLDLNDDKKITKEEFVHTFTKWLEETKYAMDKRYFTINSLKRIYQVFHPFVESKRKEHEMKRNLISEIVSHLQSDALGNLIKEDGTPDFLTIRRLFEEIDRDEDNCISKDELTELMKKIEIGKICWDVDEAAEKIMEALDTSGDQMIDEKEFAEGIVRWLINTSENVTPGSTRSRDDNNRGTWEEVDKLLKDEKTNAVDKSSWAWFKAIMSMVLGAAILSVLAEPLIHSVQNFSEDAGIPSFFVSFVLAPLATNARAATSAITTACRKKSITTSLTFSEIYGGVFMNNVLGCSVLLFLIYARGLTWEFSAEVLVVLITCAIMSLAGSFRSDFPLWTSFMAFLLYPFSLLLVYVLNDVLDYV</sequence>
<feature type="transmembrane region" description="Helical" evidence="9">
    <location>
        <begin position="638"/>
        <end position="658"/>
    </location>
</feature>
<dbReference type="Pfam" id="PF13499">
    <property type="entry name" value="EF-hand_7"/>
    <property type="match status" value="2"/>
</dbReference>
<dbReference type="InterPro" id="IPR011992">
    <property type="entry name" value="EF-hand-dom_pair"/>
</dbReference>
<accession>A0AAJ6SXK9</accession>
<evidence type="ECO:0000256" key="5">
    <source>
        <dbReference type="ARBA" id="ARBA00022837"/>
    </source>
</evidence>
<feature type="domain" description="EF-hand" evidence="11">
    <location>
        <begin position="348"/>
        <end position="383"/>
    </location>
</feature>
<feature type="signal peptide" evidence="10">
    <location>
        <begin position="1"/>
        <end position="26"/>
    </location>
</feature>
<keyword evidence="8 9" id="KW-0472">Membrane</keyword>
<keyword evidence="2" id="KW-0813">Transport</keyword>
<feature type="transmembrane region" description="Helical" evidence="9">
    <location>
        <begin position="221"/>
        <end position="239"/>
    </location>
</feature>
<dbReference type="GeneID" id="105107867"/>
<comment type="subcellular location">
    <subcellularLocation>
        <location evidence="1">Endomembrane system</location>
        <topology evidence="1">Multi-pass membrane protein</topology>
    </subcellularLocation>
</comment>
<dbReference type="CDD" id="cd00051">
    <property type="entry name" value="EFh"/>
    <property type="match status" value="2"/>
</dbReference>
<keyword evidence="3" id="KW-0050">Antiport</keyword>
<dbReference type="PANTHER" id="PTHR31503">
    <property type="entry name" value="VACUOLAR CALCIUM ION TRANSPORTER"/>
    <property type="match status" value="1"/>
</dbReference>
<keyword evidence="10" id="KW-0732">Signal</keyword>
<dbReference type="PROSITE" id="PS50222">
    <property type="entry name" value="EF_HAND_2"/>
    <property type="match status" value="4"/>
</dbReference>
<feature type="transmembrane region" description="Helical" evidence="9">
    <location>
        <begin position="664"/>
        <end position="683"/>
    </location>
</feature>
<keyword evidence="6 9" id="KW-1133">Transmembrane helix</keyword>
<dbReference type="GO" id="GO:0012505">
    <property type="term" value="C:endomembrane system"/>
    <property type="evidence" value="ECO:0007669"/>
    <property type="project" value="UniProtKB-SubCell"/>
</dbReference>
<proteinExistence type="predicted"/>
<dbReference type="InterPro" id="IPR004713">
    <property type="entry name" value="CaH_exchang"/>
</dbReference>
<evidence type="ECO:0000256" key="4">
    <source>
        <dbReference type="ARBA" id="ARBA00022692"/>
    </source>
</evidence>
<feature type="transmembrane region" description="Helical" evidence="9">
    <location>
        <begin position="120"/>
        <end position="141"/>
    </location>
</feature>
<evidence type="ECO:0000256" key="10">
    <source>
        <dbReference type="SAM" id="SignalP"/>
    </source>
</evidence>
<evidence type="ECO:0000256" key="6">
    <source>
        <dbReference type="ARBA" id="ARBA00022989"/>
    </source>
</evidence>
<dbReference type="SMART" id="SM00054">
    <property type="entry name" value="EFh"/>
    <property type="match status" value="4"/>
</dbReference>
<evidence type="ECO:0000259" key="11">
    <source>
        <dbReference type="PROSITE" id="PS50222"/>
    </source>
</evidence>
<feature type="transmembrane region" description="Helical" evidence="9">
    <location>
        <begin position="153"/>
        <end position="177"/>
    </location>
</feature>
<evidence type="ECO:0000256" key="2">
    <source>
        <dbReference type="ARBA" id="ARBA00022448"/>
    </source>
</evidence>
<gene>
    <name evidence="13" type="primary">LOC105107867</name>
</gene>
<dbReference type="Proteomes" id="UP000694918">
    <property type="component" value="Unplaced"/>
</dbReference>
<evidence type="ECO:0000256" key="8">
    <source>
        <dbReference type="ARBA" id="ARBA00023136"/>
    </source>
</evidence>
<evidence type="ECO:0000256" key="9">
    <source>
        <dbReference type="SAM" id="Phobius"/>
    </source>
</evidence>
<organism evidence="12 13">
    <name type="scientific">Populus euphratica</name>
    <name type="common">Euphrates poplar</name>
    <dbReference type="NCBI Taxonomy" id="75702"/>
    <lineage>
        <taxon>Eukaryota</taxon>
        <taxon>Viridiplantae</taxon>
        <taxon>Streptophyta</taxon>
        <taxon>Embryophyta</taxon>
        <taxon>Tracheophyta</taxon>
        <taxon>Spermatophyta</taxon>
        <taxon>Magnoliopsida</taxon>
        <taxon>eudicotyledons</taxon>
        <taxon>Gunneridae</taxon>
        <taxon>Pentapetalae</taxon>
        <taxon>rosids</taxon>
        <taxon>fabids</taxon>
        <taxon>Malpighiales</taxon>
        <taxon>Salicaceae</taxon>
        <taxon>Saliceae</taxon>
        <taxon>Populus</taxon>
    </lineage>
</organism>
<dbReference type="GO" id="GO:0006874">
    <property type="term" value="P:intracellular calcium ion homeostasis"/>
    <property type="evidence" value="ECO:0007669"/>
    <property type="project" value="TreeGrafter"/>
</dbReference>
<evidence type="ECO:0000256" key="3">
    <source>
        <dbReference type="ARBA" id="ARBA00022449"/>
    </source>
</evidence>
<dbReference type="InterPro" id="IPR002048">
    <property type="entry name" value="EF_hand_dom"/>
</dbReference>
<feature type="domain" description="EF-hand" evidence="11">
    <location>
        <begin position="445"/>
        <end position="480"/>
    </location>
</feature>
<feature type="chain" id="PRO_5042483704" evidence="10">
    <location>
        <begin position="27"/>
        <end position="719"/>
    </location>
</feature>
<dbReference type="AlphaFoldDB" id="A0AAJ6SXK9"/>
<reference evidence="13" key="1">
    <citation type="submission" date="2025-08" db="UniProtKB">
        <authorList>
            <consortium name="RefSeq"/>
        </authorList>
    </citation>
    <scope>IDENTIFICATION</scope>
</reference>
<dbReference type="Gene3D" id="1.10.238.10">
    <property type="entry name" value="EF-hand"/>
    <property type="match status" value="2"/>
</dbReference>
<dbReference type="InterPro" id="IPR004837">
    <property type="entry name" value="NaCa_Exmemb"/>
</dbReference>
<dbReference type="SUPFAM" id="SSF47473">
    <property type="entry name" value="EF-hand"/>
    <property type="match status" value="1"/>
</dbReference>
<dbReference type="PROSITE" id="PS00018">
    <property type="entry name" value="EF_HAND_1"/>
    <property type="match status" value="4"/>
</dbReference>
<feature type="domain" description="EF-hand" evidence="11">
    <location>
        <begin position="485"/>
        <end position="520"/>
    </location>
</feature>
<feature type="transmembrane region" description="Helical" evidence="9">
    <location>
        <begin position="597"/>
        <end position="617"/>
    </location>
</feature>
<feature type="transmembrane region" description="Helical" evidence="9">
    <location>
        <begin position="192"/>
        <end position="209"/>
    </location>
</feature>
<feature type="transmembrane region" description="Helical" evidence="9">
    <location>
        <begin position="690"/>
        <end position="712"/>
    </location>
</feature>
<keyword evidence="12" id="KW-1185">Reference proteome</keyword>
<name>A0AAJ6SXK9_POPEU</name>
<feature type="transmembrane region" description="Helical" evidence="9">
    <location>
        <begin position="562"/>
        <end position="585"/>
    </location>
</feature>
<dbReference type="KEGG" id="peu:105107867"/>
<dbReference type="GO" id="GO:0005509">
    <property type="term" value="F:calcium ion binding"/>
    <property type="evidence" value="ECO:0007669"/>
    <property type="project" value="InterPro"/>
</dbReference>
<evidence type="ECO:0000256" key="7">
    <source>
        <dbReference type="ARBA" id="ARBA00023065"/>
    </source>
</evidence>
<keyword evidence="5" id="KW-0106">Calcium</keyword>
<evidence type="ECO:0000313" key="13">
    <source>
        <dbReference type="RefSeq" id="XP_011000235.1"/>
    </source>
</evidence>
<evidence type="ECO:0000313" key="12">
    <source>
        <dbReference type="Proteomes" id="UP000694918"/>
    </source>
</evidence>
<feature type="transmembrane region" description="Helical" evidence="9">
    <location>
        <begin position="245"/>
        <end position="265"/>
    </location>
</feature>
<feature type="domain" description="EF-hand" evidence="11">
    <location>
        <begin position="308"/>
        <end position="343"/>
    </location>
</feature>
<dbReference type="GO" id="GO:0016020">
    <property type="term" value="C:membrane"/>
    <property type="evidence" value="ECO:0007669"/>
    <property type="project" value="InterPro"/>
</dbReference>
<dbReference type="RefSeq" id="XP_011000235.1">
    <property type="nucleotide sequence ID" value="XM_011001933.1"/>
</dbReference>
<dbReference type="InterPro" id="IPR018247">
    <property type="entry name" value="EF_Hand_1_Ca_BS"/>
</dbReference>
<dbReference type="PANTHER" id="PTHR31503:SF79">
    <property type="entry name" value="CALCIUM-BINDING EF-HAND PROTEIN"/>
    <property type="match status" value="1"/>
</dbReference>
<dbReference type="Pfam" id="PF01699">
    <property type="entry name" value="Na_Ca_ex"/>
    <property type="match status" value="1"/>
</dbReference>
<evidence type="ECO:0000256" key="1">
    <source>
        <dbReference type="ARBA" id="ARBA00004127"/>
    </source>
</evidence>